<dbReference type="EMBL" id="JAUSVX010000003">
    <property type="protein sequence ID" value="MDQ0469211.1"/>
    <property type="molecule type" value="Genomic_DNA"/>
</dbReference>
<comment type="caution">
    <text evidence="2">The sequence shown here is derived from an EMBL/GenBank/DDBJ whole genome shotgun (WGS) entry which is preliminary data.</text>
</comment>
<feature type="transmembrane region" description="Helical" evidence="1">
    <location>
        <begin position="144"/>
        <end position="168"/>
    </location>
</feature>
<proteinExistence type="predicted"/>
<reference evidence="2 3" key="1">
    <citation type="submission" date="2023-07" db="EMBL/GenBank/DDBJ databases">
        <title>Genomic Encyclopedia of Type Strains, Phase IV (KMG-IV): sequencing the most valuable type-strain genomes for metagenomic binning, comparative biology and taxonomic classification.</title>
        <authorList>
            <person name="Goeker M."/>
        </authorList>
    </citation>
    <scope>NUCLEOTIDE SEQUENCE [LARGE SCALE GENOMIC DNA]</scope>
    <source>
        <strain evidence="2 3">DSM 19619</strain>
    </source>
</reference>
<feature type="transmembrane region" description="Helical" evidence="1">
    <location>
        <begin position="261"/>
        <end position="289"/>
    </location>
</feature>
<accession>A0ABU0J4L7</accession>
<protein>
    <recommendedName>
        <fullName evidence="4">O-antigen ligase domain-containing protein</fullName>
    </recommendedName>
</protein>
<keyword evidence="1" id="KW-1133">Transmembrane helix</keyword>
<evidence type="ECO:0000313" key="3">
    <source>
        <dbReference type="Proteomes" id="UP001242480"/>
    </source>
</evidence>
<feature type="transmembrane region" description="Helical" evidence="1">
    <location>
        <begin position="222"/>
        <end position="249"/>
    </location>
</feature>
<evidence type="ECO:0000256" key="1">
    <source>
        <dbReference type="SAM" id="Phobius"/>
    </source>
</evidence>
<feature type="transmembrane region" description="Helical" evidence="1">
    <location>
        <begin position="60"/>
        <end position="83"/>
    </location>
</feature>
<dbReference type="NCBIfam" id="NF038256">
    <property type="entry name" value="exopoly_VpsF"/>
    <property type="match status" value="1"/>
</dbReference>
<keyword evidence="1" id="KW-0812">Transmembrane</keyword>
<dbReference type="RefSeq" id="WP_307271592.1">
    <property type="nucleotide sequence ID" value="NZ_JAUSVX010000003.1"/>
</dbReference>
<gene>
    <name evidence="2" type="ORF">QO011_002222</name>
</gene>
<keyword evidence="3" id="KW-1185">Reference proteome</keyword>
<dbReference type="InterPro" id="IPR048041">
    <property type="entry name" value="VpsF-like"/>
</dbReference>
<evidence type="ECO:0000313" key="2">
    <source>
        <dbReference type="EMBL" id="MDQ0469211.1"/>
    </source>
</evidence>
<name>A0ABU0J4L7_9HYPH</name>
<organism evidence="2 3">
    <name type="scientific">Labrys wisconsinensis</name>
    <dbReference type="NCBI Taxonomy" id="425677"/>
    <lineage>
        <taxon>Bacteria</taxon>
        <taxon>Pseudomonadati</taxon>
        <taxon>Pseudomonadota</taxon>
        <taxon>Alphaproteobacteria</taxon>
        <taxon>Hyphomicrobiales</taxon>
        <taxon>Xanthobacteraceae</taxon>
        <taxon>Labrys</taxon>
    </lineage>
</organism>
<feature type="transmembrane region" description="Helical" evidence="1">
    <location>
        <begin position="90"/>
        <end position="108"/>
    </location>
</feature>
<dbReference type="Proteomes" id="UP001242480">
    <property type="component" value="Unassembled WGS sequence"/>
</dbReference>
<evidence type="ECO:0008006" key="4">
    <source>
        <dbReference type="Google" id="ProtNLM"/>
    </source>
</evidence>
<sequence length="445" mass="47637">MAEILASPGRAARLLRIGQLWLPMALVVAVLFGVSGGLLWDVGLNYEGLSGGAASKIHPSTYMLVLLFAWAAFASGDIIGYLVHVGRRRPASVFLLAAAALMFAHIAARAAPGLAGTIDTNLGPPLMVLLLADFDERSKQRIEITIHVLMTANALMGLGEFFSGYLVFPYRFDGAVFPTDTRSTALQGHPLVNAAVGCAYLLSLLAGGGPSLPKLMRLPMMALQFASLVTFGGRTAIVVSLTLGSIYALTRLHRMLRRGRVPLLGAAAGIFLLTFLPLAIGGMAASGFFDALLLRFQSDGGSANARVQMFDLFAQLPLRDLMIGPDASLVDSLRRVIGLEWGIENPIMRSALYNGIIMTGLWAVAIVLFIVELVRFSRPGVMLPVIGFSILLNTSESIGGKTTMLTKFAVMMLCLFPLALRRTAEVRAPGNDGTRDLRPADRARP</sequence>
<feature type="transmembrane region" description="Helical" evidence="1">
    <location>
        <begin position="351"/>
        <end position="374"/>
    </location>
</feature>
<keyword evidence="1" id="KW-0472">Membrane</keyword>
<feature type="transmembrane region" description="Helical" evidence="1">
    <location>
        <begin position="20"/>
        <end position="40"/>
    </location>
</feature>